<sequence>MTKRATLSKSRLQIILGRPRGHDSRGINRGIHLSTRITRMGKHFHPRTQNPVLAADVSDTICQIHSLALFPRLAQRQLWVKRFAVFVSVKLGVG</sequence>
<organism evidence="1 2">
    <name type="scientific">Trichonephila clavata</name>
    <name type="common">Joro spider</name>
    <name type="synonym">Nephila clavata</name>
    <dbReference type="NCBI Taxonomy" id="2740835"/>
    <lineage>
        <taxon>Eukaryota</taxon>
        <taxon>Metazoa</taxon>
        <taxon>Ecdysozoa</taxon>
        <taxon>Arthropoda</taxon>
        <taxon>Chelicerata</taxon>
        <taxon>Arachnida</taxon>
        <taxon>Araneae</taxon>
        <taxon>Araneomorphae</taxon>
        <taxon>Entelegynae</taxon>
        <taxon>Araneoidea</taxon>
        <taxon>Nephilidae</taxon>
        <taxon>Trichonephila</taxon>
    </lineage>
</organism>
<dbReference type="OrthoDB" id="6425814at2759"/>
<gene>
    <name evidence="1" type="ORF">TNCT_609681</name>
</gene>
<keyword evidence="2" id="KW-1185">Reference proteome</keyword>
<protein>
    <submittedName>
        <fullName evidence="1">Uncharacterized protein</fullName>
    </submittedName>
</protein>
<dbReference type="AlphaFoldDB" id="A0A8X6ITE7"/>
<reference evidence="1" key="1">
    <citation type="submission" date="2020-07" db="EMBL/GenBank/DDBJ databases">
        <title>Multicomponent nature underlies the extraordinary mechanical properties of spider dragline silk.</title>
        <authorList>
            <person name="Kono N."/>
            <person name="Nakamura H."/>
            <person name="Mori M."/>
            <person name="Yoshida Y."/>
            <person name="Ohtoshi R."/>
            <person name="Malay A.D."/>
            <person name="Moran D.A.P."/>
            <person name="Tomita M."/>
            <person name="Numata K."/>
            <person name="Arakawa K."/>
        </authorList>
    </citation>
    <scope>NUCLEOTIDE SEQUENCE</scope>
</reference>
<name>A0A8X6ITE7_TRICU</name>
<proteinExistence type="predicted"/>
<evidence type="ECO:0000313" key="1">
    <source>
        <dbReference type="EMBL" id="GFR10785.1"/>
    </source>
</evidence>
<evidence type="ECO:0000313" key="2">
    <source>
        <dbReference type="Proteomes" id="UP000887116"/>
    </source>
</evidence>
<dbReference type="EMBL" id="BMAO01036446">
    <property type="protein sequence ID" value="GFR10785.1"/>
    <property type="molecule type" value="Genomic_DNA"/>
</dbReference>
<dbReference type="Proteomes" id="UP000887116">
    <property type="component" value="Unassembled WGS sequence"/>
</dbReference>
<accession>A0A8X6ITE7</accession>
<comment type="caution">
    <text evidence="1">The sequence shown here is derived from an EMBL/GenBank/DDBJ whole genome shotgun (WGS) entry which is preliminary data.</text>
</comment>